<evidence type="ECO:0000256" key="5">
    <source>
        <dbReference type="PIRSR" id="PIRSR601461-1"/>
    </source>
</evidence>
<evidence type="ECO:0000256" key="1">
    <source>
        <dbReference type="ARBA" id="ARBA00007447"/>
    </source>
</evidence>
<dbReference type="GO" id="GO:0006508">
    <property type="term" value="P:proteolysis"/>
    <property type="evidence" value="ECO:0007669"/>
    <property type="project" value="UniProtKB-KW"/>
</dbReference>
<feature type="disulfide bond" evidence="6">
    <location>
        <begin position="306"/>
        <end position="343"/>
    </location>
</feature>
<keyword evidence="7" id="KW-0812">Transmembrane</keyword>
<organism evidence="10 11">
    <name type="scientific">Stentor coeruleus</name>
    <dbReference type="NCBI Taxonomy" id="5963"/>
    <lineage>
        <taxon>Eukaryota</taxon>
        <taxon>Sar</taxon>
        <taxon>Alveolata</taxon>
        <taxon>Ciliophora</taxon>
        <taxon>Postciliodesmatophora</taxon>
        <taxon>Heterotrichea</taxon>
        <taxon>Heterotrichida</taxon>
        <taxon>Stentoridae</taxon>
        <taxon>Stentor</taxon>
    </lineage>
</organism>
<dbReference type="PANTHER" id="PTHR47966">
    <property type="entry name" value="BETA-SITE APP-CLEAVING ENZYME, ISOFORM A-RELATED"/>
    <property type="match status" value="1"/>
</dbReference>
<dbReference type="PROSITE" id="PS51767">
    <property type="entry name" value="PEPTIDASE_A1"/>
    <property type="match status" value="1"/>
</dbReference>
<feature type="active site" evidence="5">
    <location>
        <position position="267"/>
    </location>
</feature>
<dbReference type="Pfam" id="PF00026">
    <property type="entry name" value="Asp"/>
    <property type="match status" value="1"/>
</dbReference>
<evidence type="ECO:0000256" key="6">
    <source>
        <dbReference type="PIRSR" id="PIRSR601461-2"/>
    </source>
</evidence>
<keyword evidence="11" id="KW-1185">Reference proteome</keyword>
<feature type="chain" id="PRO_5012638974" description="Peptidase A1 domain-containing protein" evidence="8">
    <location>
        <begin position="20"/>
        <end position="481"/>
    </location>
</feature>
<evidence type="ECO:0000313" key="10">
    <source>
        <dbReference type="EMBL" id="OMJ87559.1"/>
    </source>
</evidence>
<dbReference type="PRINTS" id="PR00792">
    <property type="entry name" value="PEPSIN"/>
</dbReference>
<dbReference type="PANTHER" id="PTHR47966:SF51">
    <property type="entry name" value="BETA-SITE APP-CLEAVING ENZYME, ISOFORM A-RELATED"/>
    <property type="match status" value="1"/>
</dbReference>
<evidence type="ECO:0000313" key="11">
    <source>
        <dbReference type="Proteomes" id="UP000187209"/>
    </source>
</evidence>
<evidence type="ECO:0000256" key="4">
    <source>
        <dbReference type="ARBA" id="ARBA00022801"/>
    </source>
</evidence>
<evidence type="ECO:0000256" key="8">
    <source>
        <dbReference type="SAM" id="SignalP"/>
    </source>
</evidence>
<dbReference type="InterPro" id="IPR033121">
    <property type="entry name" value="PEPTIDASE_A1"/>
</dbReference>
<evidence type="ECO:0000259" key="9">
    <source>
        <dbReference type="PROSITE" id="PS51767"/>
    </source>
</evidence>
<protein>
    <recommendedName>
        <fullName evidence="9">Peptidase A1 domain-containing protein</fullName>
    </recommendedName>
</protein>
<name>A0A1R2CEW8_9CILI</name>
<feature type="domain" description="Peptidase A1" evidence="9">
    <location>
        <begin position="58"/>
        <end position="381"/>
    </location>
</feature>
<dbReference type="Proteomes" id="UP000187209">
    <property type="component" value="Unassembled WGS sequence"/>
</dbReference>
<comment type="similarity">
    <text evidence="1">Belongs to the peptidase A1 family.</text>
</comment>
<feature type="transmembrane region" description="Helical" evidence="7">
    <location>
        <begin position="399"/>
        <end position="422"/>
    </location>
</feature>
<dbReference type="GO" id="GO:0004190">
    <property type="term" value="F:aspartic-type endopeptidase activity"/>
    <property type="evidence" value="ECO:0007669"/>
    <property type="project" value="UniProtKB-KW"/>
</dbReference>
<dbReference type="EMBL" id="MPUH01000174">
    <property type="protein sequence ID" value="OMJ87559.1"/>
    <property type="molecule type" value="Genomic_DNA"/>
</dbReference>
<evidence type="ECO:0000256" key="7">
    <source>
        <dbReference type="SAM" id="Phobius"/>
    </source>
</evidence>
<feature type="signal peptide" evidence="8">
    <location>
        <begin position="1"/>
        <end position="19"/>
    </location>
</feature>
<feature type="active site" evidence="5">
    <location>
        <position position="76"/>
    </location>
</feature>
<keyword evidence="7" id="KW-0472">Membrane</keyword>
<keyword evidence="7" id="KW-1133">Transmembrane helix</keyword>
<dbReference type="AlphaFoldDB" id="A0A1R2CEW8"/>
<keyword evidence="8" id="KW-0732">Signal</keyword>
<comment type="caution">
    <text evidence="10">The sequence shown here is derived from an EMBL/GenBank/DDBJ whole genome shotgun (WGS) entry which is preliminary data.</text>
</comment>
<dbReference type="SUPFAM" id="SSF50630">
    <property type="entry name" value="Acid proteases"/>
    <property type="match status" value="1"/>
</dbReference>
<dbReference type="OrthoDB" id="771136at2759"/>
<dbReference type="Gene3D" id="2.40.70.10">
    <property type="entry name" value="Acid Proteases"/>
    <property type="match status" value="2"/>
</dbReference>
<accession>A0A1R2CEW8</accession>
<sequence length="481" mass="54173">MVKIIALLIACAWSLITVPLKFNSHHRDELKQYLKNSHYDNLQIVPHSKLDNNRNLEYSGAFYFGLPPQKIDLVIDTTSWDIWVQSPSCFPCHECDHSFDAGVSETFKNINQTVFIDYVTGNVTGDAGTDVVSIGDDDQLTALSQAFVIAQKDYGFDNMTADGVIGFGMNMSGNFPLLLETLKAQGKISGLIFSLYLNDNEYNNDIHPEPESALIIGGVDMQYAKSETTEVVLLEVENTRGLWETGLTGVKIGSNKVTITSKTVVFDTGSGYISAPKADANSLRMLMYEKYENCNKDNEGTIVCDCEDLTDYPTMDFTLNDGKISKDFILPPSAYFLKDDDKCILLVKTDEVLKDSWRLGGPFLRKYYTAFDMESKNIMFYPAKVSKDTSHDFDSSVKWIIVFFVVLLIVICIVMSVFLYLFCCRHRMNFEETYKPLFTAKYTLPPHYHRTAVRNANSGEVVPDVIPTSRQNRVFPGISSK</sequence>
<dbReference type="InterPro" id="IPR021109">
    <property type="entry name" value="Peptidase_aspartic_dom_sf"/>
</dbReference>
<evidence type="ECO:0000256" key="3">
    <source>
        <dbReference type="ARBA" id="ARBA00022750"/>
    </source>
</evidence>
<evidence type="ECO:0000256" key="2">
    <source>
        <dbReference type="ARBA" id="ARBA00022670"/>
    </source>
</evidence>
<keyword evidence="6" id="KW-1015">Disulfide bond</keyword>
<keyword evidence="3" id="KW-0064">Aspartyl protease</keyword>
<reference evidence="10 11" key="1">
    <citation type="submission" date="2016-11" db="EMBL/GenBank/DDBJ databases">
        <title>The macronuclear genome of Stentor coeruleus: a giant cell with tiny introns.</title>
        <authorList>
            <person name="Slabodnick M."/>
            <person name="Ruby J.G."/>
            <person name="Reiff S.B."/>
            <person name="Swart E.C."/>
            <person name="Gosai S."/>
            <person name="Prabakaran S."/>
            <person name="Witkowska E."/>
            <person name="Larue G.E."/>
            <person name="Fisher S."/>
            <person name="Freeman R.M."/>
            <person name="Gunawardena J."/>
            <person name="Chu W."/>
            <person name="Stover N.A."/>
            <person name="Gregory B.D."/>
            <person name="Nowacki M."/>
            <person name="Derisi J."/>
            <person name="Roy S.W."/>
            <person name="Marshall W.F."/>
            <person name="Sood P."/>
        </authorList>
    </citation>
    <scope>NUCLEOTIDE SEQUENCE [LARGE SCALE GENOMIC DNA]</scope>
    <source>
        <strain evidence="10">WM001</strain>
    </source>
</reference>
<keyword evidence="4" id="KW-0378">Hydrolase</keyword>
<gene>
    <name evidence="10" type="ORF">SteCoe_10738</name>
</gene>
<dbReference type="CDD" id="cd05471">
    <property type="entry name" value="pepsin_like"/>
    <property type="match status" value="1"/>
</dbReference>
<dbReference type="InterPro" id="IPR034164">
    <property type="entry name" value="Pepsin-like_dom"/>
</dbReference>
<proteinExistence type="inferred from homology"/>
<keyword evidence="2" id="KW-0645">Protease</keyword>
<dbReference type="InterPro" id="IPR001461">
    <property type="entry name" value="Aspartic_peptidase_A1"/>
</dbReference>